<evidence type="ECO:0000313" key="11">
    <source>
        <dbReference type="Proteomes" id="UP000039865"/>
    </source>
</evidence>
<proteinExistence type="predicted"/>
<dbReference type="PANTHER" id="PTHR11319">
    <property type="entry name" value="G PROTEIN-COUPLED RECEPTOR-RELATED"/>
    <property type="match status" value="1"/>
</dbReference>
<feature type="transmembrane region" description="Helical" evidence="9">
    <location>
        <begin position="486"/>
        <end position="507"/>
    </location>
</feature>
<dbReference type="Pfam" id="PF02415">
    <property type="entry name" value="Chlam_PMP"/>
    <property type="match status" value="1"/>
</dbReference>
<keyword evidence="9" id="KW-1133">Transmembrane helix</keyword>
<dbReference type="OrthoDB" id="411811at2759"/>
<evidence type="ECO:0000256" key="6">
    <source>
        <dbReference type="ARBA" id="ARBA00023136"/>
    </source>
</evidence>
<dbReference type="InterPro" id="IPR003368">
    <property type="entry name" value="POMP_repeat"/>
</dbReference>
<evidence type="ECO:0000256" key="8">
    <source>
        <dbReference type="SAM" id="MobiDB-lite"/>
    </source>
</evidence>
<evidence type="ECO:0000256" key="5">
    <source>
        <dbReference type="ARBA" id="ARBA00022729"/>
    </source>
</evidence>
<comment type="subcellular location">
    <subcellularLocation>
        <location evidence="1">Cell envelope</location>
    </subcellularLocation>
    <subcellularLocation>
        <location evidence="2">Cell outer membrane</location>
    </subcellularLocation>
    <subcellularLocation>
        <location evidence="3">Secreted</location>
    </subcellularLocation>
</comment>
<evidence type="ECO:0000256" key="2">
    <source>
        <dbReference type="ARBA" id="ARBA00004442"/>
    </source>
</evidence>
<keyword evidence="4" id="KW-0964">Secreted</keyword>
<evidence type="ECO:0000256" key="1">
    <source>
        <dbReference type="ARBA" id="ARBA00004196"/>
    </source>
</evidence>
<keyword evidence="7" id="KW-0998">Cell outer membrane</keyword>
<protein>
    <recommendedName>
        <fullName evidence="12">Transmembrane protein</fullName>
    </recommendedName>
</protein>
<reference evidence="10 11" key="1">
    <citation type="submission" date="2014-06" db="EMBL/GenBank/DDBJ databases">
        <authorList>
            <person name="Swart Estienne"/>
        </authorList>
    </citation>
    <scope>NUCLEOTIDE SEQUENCE [LARGE SCALE GENOMIC DNA]</scope>
    <source>
        <strain evidence="10 11">130c</strain>
    </source>
</reference>
<keyword evidence="5" id="KW-0732">Signal</keyword>
<dbReference type="NCBIfam" id="TIGR01376">
    <property type="entry name" value="POMP_repeat"/>
    <property type="match status" value="1"/>
</dbReference>
<organism evidence="10 11">
    <name type="scientific">Stylonychia lemnae</name>
    <name type="common">Ciliate</name>
    <dbReference type="NCBI Taxonomy" id="5949"/>
    <lineage>
        <taxon>Eukaryota</taxon>
        <taxon>Sar</taxon>
        <taxon>Alveolata</taxon>
        <taxon>Ciliophora</taxon>
        <taxon>Intramacronucleata</taxon>
        <taxon>Spirotrichea</taxon>
        <taxon>Stichotrichia</taxon>
        <taxon>Sporadotrichida</taxon>
        <taxon>Oxytrichidae</taxon>
        <taxon>Stylonychinae</taxon>
        <taxon>Stylonychia</taxon>
    </lineage>
</organism>
<feature type="compositionally biased region" description="Basic and acidic residues" evidence="8">
    <location>
        <begin position="1071"/>
        <end position="1080"/>
    </location>
</feature>
<feature type="transmembrane region" description="Helical" evidence="9">
    <location>
        <begin position="727"/>
        <end position="749"/>
    </location>
</feature>
<feature type="transmembrane region" description="Helical" evidence="9">
    <location>
        <begin position="519"/>
        <end position="537"/>
    </location>
</feature>
<evidence type="ECO:0008006" key="12">
    <source>
        <dbReference type="Google" id="ProtNLM"/>
    </source>
</evidence>
<feature type="transmembrane region" description="Helical" evidence="9">
    <location>
        <begin position="674"/>
        <end position="700"/>
    </location>
</feature>
<evidence type="ECO:0000256" key="4">
    <source>
        <dbReference type="ARBA" id="ARBA00022525"/>
    </source>
</evidence>
<feature type="region of interest" description="Disordered" evidence="8">
    <location>
        <begin position="1062"/>
        <end position="1089"/>
    </location>
</feature>
<evidence type="ECO:0000256" key="3">
    <source>
        <dbReference type="ARBA" id="ARBA00004613"/>
    </source>
</evidence>
<dbReference type="EMBL" id="CCKQ01006832">
    <property type="protein sequence ID" value="CDW78175.1"/>
    <property type="molecule type" value="Genomic_DNA"/>
</dbReference>
<feature type="transmembrane region" description="Helical" evidence="9">
    <location>
        <begin position="629"/>
        <end position="646"/>
    </location>
</feature>
<name>A0A078A7E9_STYLE</name>
<dbReference type="GO" id="GO:0005576">
    <property type="term" value="C:extracellular region"/>
    <property type="evidence" value="ECO:0007669"/>
    <property type="project" value="UniProtKB-SubCell"/>
</dbReference>
<gene>
    <name evidence="10" type="primary">Contig15062.g16056</name>
    <name evidence="10" type="ORF">STYLEM_7148</name>
</gene>
<dbReference type="InterPro" id="IPR011050">
    <property type="entry name" value="Pectin_lyase_fold/virulence"/>
</dbReference>
<dbReference type="InParanoid" id="A0A078A7E9"/>
<feature type="region of interest" description="Disordered" evidence="8">
    <location>
        <begin position="1301"/>
        <end position="1320"/>
    </location>
</feature>
<keyword evidence="11" id="KW-1185">Reference proteome</keyword>
<evidence type="ECO:0000313" key="10">
    <source>
        <dbReference type="EMBL" id="CDW78175.1"/>
    </source>
</evidence>
<dbReference type="Proteomes" id="UP000039865">
    <property type="component" value="Unassembled WGS sequence"/>
</dbReference>
<dbReference type="SUPFAM" id="SSF51126">
    <property type="entry name" value="Pectin lyase-like"/>
    <property type="match status" value="1"/>
</dbReference>
<keyword evidence="9" id="KW-0812">Transmembrane</keyword>
<dbReference type="PANTHER" id="PTHR11319:SF35">
    <property type="entry name" value="OUTER MEMBRANE PROTEIN PMPC-RELATED"/>
    <property type="match status" value="1"/>
</dbReference>
<dbReference type="OMA" id="MELLECQ"/>
<sequence>MHNWQNELQDAKTTGSYIFMIFNVNTLIRDSKFINGMSKEGGALYIAGDSNADIQSSLFQNNKARSKGGAIYSTGFLSIKIGNSTQFKDNYAVDQGDDIYLTSSLNLITLNKVLITNMKAKNSIYIEQAKLFSQELTIKDAYQNQNSIRGAGINCQYCSDMGSGGAIYYSCNDQTLNCILSFDGLNIFNQNQAQIKGGAILWTTLEPIFTKINLNFINNTAYQYGDDLACFAQKLGSLSANQFLAQMIKLGLKDSISSRFLQYQTSENIKFNQSVQGQQSGGSIPVIYMGLIDKYGQIVGSDFTSKVRISIQTNNLDEKASKYPPILEGSSDFQTYGGIAVVKDVIVAGSPGCLYHVSFTTDGIDLSKQSNQEAMELLECQDNTYSLVKMIEPNSCEICPSEKAICLGGINIGPQPGYWRKSNTTKNIEKCLFEPACLGMIAPNYNPQGDCLDGYRGILCADCDKGYSRDNNYQCKYCPEHWVNSLRLIAILIGVVLLIVFMVRSTLNGAKDATNVTSIYMKILLNHFQLLLMTSSFDFSWSEQILDFFGATNQVGQVSTQVFSIDCFINSNNDGEQSNSDQKRVFFFKLIIIAVFPLFLTIICFLFWSILNKVRRGDFQIDNKSTASLVILLFLAHPSIVQYSFYDFKCKNIDGELRLQDDLEVICWNSTHTFFSYFVALPSIVVWGIGIPFFALVILFKFRDDLETRRTREKYGFLYRGYKIDYFYWEIVIMYRKIIIIFVSVFIALCVCFNEQKLNKENILNQTQQLNNKFDEQFQKIIKQFQNLLDQGDIKLNEKLITKLTVLLHQFKDLNYLNQMKKGKLNHHQSMDYNRQQYFSYKFLQIDYEIGIDFDEQINTDKKSRTGRKSRTLQINREITNQKFQQQVSMQTSEDESMNLQLGDSSRHLNRWTYHRQNPNLIGALQRFKESNNENKDKVVDSKRSQKMRFAAKSKKYDSLQTVKIISQRSHYKEQSYTSLDKLINMKEDQDKQSDEGKSKKKIPQICIEKDKNHIDHHANQNDKISERGLQDYSSTNAFQNKRFAKDQLKIIVVKKNDRYRKDNGVSSVNDKSKQHKMERNQPLPNNESLSVQSITKLRPKKDSKNNLKAFGFQDLDINFNDKQINLDQQQQLNDEEEDQDQNFLQNQKQINFYQCNQSNSNQDIKKDQNKKNIILKEESLIISSINSDNEQQNNDYQKPLITDQSINIFINNELQQSAIKEDIQKLQSNTLLSNIQNPISLGIVKLNENDQRDQDHSNYKLGLQSTQNLVSPNTCNILQSNSKANYKDQQKVDLNNCSSNNLTNSQKSKDIQDSSSAISLDQEPIIKENSFSYTKDIKKDNNWIQKE</sequence>
<evidence type="ECO:0000256" key="9">
    <source>
        <dbReference type="SAM" id="Phobius"/>
    </source>
</evidence>
<feature type="transmembrane region" description="Helical" evidence="9">
    <location>
        <begin position="586"/>
        <end position="608"/>
    </location>
</feature>
<evidence type="ECO:0000256" key="7">
    <source>
        <dbReference type="ARBA" id="ARBA00023237"/>
    </source>
</evidence>
<accession>A0A078A7E9</accession>
<keyword evidence="6 9" id="KW-0472">Membrane</keyword>